<keyword evidence="5" id="KW-0325">Glycoprotein</keyword>
<dbReference type="InterPro" id="IPR039616">
    <property type="entry name" value="CLE1-4"/>
</dbReference>
<keyword evidence="9" id="KW-1185">Reference proteome</keyword>
<dbReference type="PANTHER" id="PTHR33869:SF24">
    <property type="entry name" value="CLAVATA3_ESR (CLE)-RELATED PROTEIN 33"/>
    <property type="match status" value="1"/>
</dbReference>
<feature type="chain" id="PRO_5043449485" description="CLAVATA3/ESR (CLE)-related protein" evidence="7">
    <location>
        <begin position="23"/>
        <end position="73"/>
    </location>
</feature>
<dbReference type="PANTHER" id="PTHR33869">
    <property type="entry name" value="CLAVATA3/ESR (CLE)-RELATED PROTEIN 3"/>
    <property type="match status" value="1"/>
</dbReference>
<evidence type="ECO:0000256" key="4">
    <source>
        <dbReference type="ARBA" id="ARBA00022729"/>
    </source>
</evidence>
<sequence>MASMKLLLFFVLILLFFSMFDTRSIDRISHGRDRSMIESAKEMLKESIVRQEIIGGFNESFRLSPGGPDPHHH</sequence>
<evidence type="ECO:0000256" key="2">
    <source>
        <dbReference type="ARBA" id="ARBA00005416"/>
    </source>
</evidence>
<evidence type="ECO:0000313" key="9">
    <source>
        <dbReference type="Proteomes" id="UP001314170"/>
    </source>
</evidence>
<evidence type="ECO:0000256" key="6">
    <source>
        <dbReference type="ARBA" id="ARBA00023278"/>
    </source>
</evidence>
<gene>
    <name evidence="8" type="ORF">DCAF_LOCUS22817</name>
</gene>
<name>A0AAV1SIJ1_9ROSI</name>
<comment type="caution">
    <text evidence="8">The sequence shown here is derived from an EMBL/GenBank/DDBJ whole genome shotgun (WGS) entry which is preliminary data.</text>
</comment>
<comment type="similarity">
    <text evidence="2">Belongs to the CLV3/ESR signal peptide family.</text>
</comment>
<keyword evidence="3" id="KW-0964">Secreted</keyword>
<comment type="subcellular location">
    <subcellularLocation>
        <location evidence="1">Secreted</location>
        <location evidence="1">Extracellular space</location>
    </subcellularLocation>
</comment>
<dbReference type="Proteomes" id="UP001314170">
    <property type="component" value="Unassembled WGS sequence"/>
</dbReference>
<evidence type="ECO:0000256" key="7">
    <source>
        <dbReference type="SAM" id="SignalP"/>
    </source>
</evidence>
<evidence type="ECO:0000256" key="3">
    <source>
        <dbReference type="ARBA" id="ARBA00022525"/>
    </source>
</evidence>
<keyword evidence="4 7" id="KW-0732">Signal</keyword>
<evidence type="ECO:0000256" key="5">
    <source>
        <dbReference type="ARBA" id="ARBA00023180"/>
    </source>
</evidence>
<evidence type="ECO:0008006" key="10">
    <source>
        <dbReference type="Google" id="ProtNLM"/>
    </source>
</evidence>
<accession>A0AAV1SIJ1</accession>
<keyword evidence="6" id="KW-0379">Hydroxylation</keyword>
<evidence type="ECO:0000256" key="1">
    <source>
        <dbReference type="ARBA" id="ARBA00004239"/>
    </source>
</evidence>
<feature type="signal peptide" evidence="7">
    <location>
        <begin position="1"/>
        <end position="22"/>
    </location>
</feature>
<dbReference type="GO" id="GO:0005576">
    <property type="term" value="C:extracellular region"/>
    <property type="evidence" value="ECO:0007669"/>
    <property type="project" value="UniProtKB-SubCell"/>
</dbReference>
<dbReference type="AlphaFoldDB" id="A0AAV1SIJ1"/>
<dbReference type="GO" id="GO:0033612">
    <property type="term" value="F:receptor serine/threonine kinase binding"/>
    <property type="evidence" value="ECO:0007669"/>
    <property type="project" value="TreeGrafter"/>
</dbReference>
<organism evidence="8 9">
    <name type="scientific">Dovyalis caffra</name>
    <dbReference type="NCBI Taxonomy" id="77055"/>
    <lineage>
        <taxon>Eukaryota</taxon>
        <taxon>Viridiplantae</taxon>
        <taxon>Streptophyta</taxon>
        <taxon>Embryophyta</taxon>
        <taxon>Tracheophyta</taxon>
        <taxon>Spermatophyta</taxon>
        <taxon>Magnoliopsida</taxon>
        <taxon>eudicotyledons</taxon>
        <taxon>Gunneridae</taxon>
        <taxon>Pentapetalae</taxon>
        <taxon>rosids</taxon>
        <taxon>fabids</taxon>
        <taxon>Malpighiales</taxon>
        <taxon>Salicaceae</taxon>
        <taxon>Flacourtieae</taxon>
        <taxon>Dovyalis</taxon>
    </lineage>
</organism>
<reference evidence="8 9" key="1">
    <citation type="submission" date="2024-01" db="EMBL/GenBank/DDBJ databases">
        <authorList>
            <person name="Waweru B."/>
        </authorList>
    </citation>
    <scope>NUCLEOTIDE SEQUENCE [LARGE SCALE GENOMIC DNA]</scope>
</reference>
<protein>
    <recommendedName>
        <fullName evidence="10">CLAVATA3/ESR (CLE)-related protein</fullName>
    </recommendedName>
</protein>
<evidence type="ECO:0000313" key="8">
    <source>
        <dbReference type="EMBL" id="CAK7350092.1"/>
    </source>
</evidence>
<proteinExistence type="inferred from homology"/>
<dbReference type="EMBL" id="CAWUPB010001184">
    <property type="protein sequence ID" value="CAK7350092.1"/>
    <property type="molecule type" value="Genomic_DNA"/>
</dbReference>